<feature type="compositionally biased region" description="Basic and acidic residues" evidence="2">
    <location>
        <begin position="755"/>
        <end position="770"/>
    </location>
</feature>
<comment type="caution">
    <text evidence="4">The sequence shown here is derived from an EMBL/GenBank/DDBJ whole genome shotgun (WGS) entry which is preliminary data.</text>
</comment>
<feature type="region of interest" description="Disordered" evidence="2">
    <location>
        <begin position="685"/>
        <end position="704"/>
    </location>
</feature>
<dbReference type="Proteomes" id="UP001364617">
    <property type="component" value="Unassembled WGS sequence"/>
</dbReference>
<dbReference type="EMBL" id="JAYKXH010000012">
    <property type="protein sequence ID" value="KAK7150655.1"/>
    <property type="molecule type" value="Genomic_DNA"/>
</dbReference>
<feature type="compositionally biased region" description="Polar residues" evidence="2">
    <location>
        <begin position="98"/>
        <end position="107"/>
    </location>
</feature>
<dbReference type="InterPro" id="IPR004177">
    <property type="entry name" value="DDHD_dom"/>
</dbReference>
<protein>
    <recommendedName>
        <fullName evidence="3">DDHD domain-containing protein</fullName>
    </recommendedName>
</protein>
<dbReference type="AlphaFoldDB" id="A0AAN9CUU3"/>
<dbReference type="GO" id="GO:0004620">
    <property type="term" value="F:phospholipase activity"/>
    <property type="evidence" value="ECO:0007669"/>
    <property type="project" value="TreeGrafter"/>
</dbReference>
<feature type="region of interest" description="Disordered" evidence="2">
    <location>
        <begin position="741"/>
        <end position="770"/>
    </location>
</feature>
<gene>
    <name evidence="4" type="ORF">R3I93_011794</name>
</gene>
<feature type="compositionally biased region" description="Polar residues" evidence="2">
    <location>
        <begin position="685"/>
        <end position="694"/>
    </location>
</feature>
<dbReference type="GO" id="GO:0046872">
    <property type="term" value="F:metal ion binding"/>
    <property type="evidence" value="ECO:0007669"/>
    <property type="project" value="InterPro"/>
</dbReference>
<dbReference type="GO" id="GO:0005737">
    <property type="term" value="C:cytoplasm"/>
    <property type="evidence" value="ECO:0007669"/>
    <property type="project" value="TreeGrafter"/>
</dbReference>
<feature type="region of interest" description="Disordered" evidence="2">
    <location>
        <begin position="1"/>
        <end position="24"/>
    </location>
</feature>
<evidence type="ECO:0000259" key="3">
    <source>
        <dbReference type="PROSITE" id="PS51043"/>
    </source>
</evidence>
<evidence type="ECO:0000256" key="1">
    <source>
        <dbReference type="ARBA" id="ARBA00038464"/>
    </source>
</evidence>
<keyword evidence="5" id="KW-1185">Reference proteome</keyword>
<feature type="compositionally biased region" description="Basic residues" evidence="2">
    <location>
        <begin position="109"/>
        <end position="119"/>
    </location>
</feature>
<proteinExistence type="inferred from homology"/>
<feature type="region of interest" description="Disordered" evidence="2">
    <location>
        <begin position="195"/>
        <end position="219"/>
    </location>
</feature>
<evidence type="ECO:0000313" key="5">
    <source>
        <dbReference type="Proteomes" id="UP001364617"/>
    </source>
</evidence>
<dbReference type="SMART" id="SM01127">
    <property type="entry name" value="DDHD"/>
    <property type="match status" value="1"/>
</dbReference>
<dbReference type="PANTHER" id="PTHR23509:SF32">
    <property type="entry name" value="PHOSPHOLIPASE DDHD1"/>
    <property type="match status" value="1"/>
</dbReference>
<feature type="region of interest" description="Disordered" evidence="2">
    <location>
        <begin position="93"/>
        <end position="123"/>
    </location>
</feature>
<organism evidence="4 5">
    <name type="scientific">Phoxinus phoxinus</name>
    <name type="common">Eurasian minnow</name>
    <dbReference type="NCBI Taxonomy" id="58324"/>
    <lineage>
        <taxon>Eukaryota</taxon>
        <taxon>Metazoa</taxon>
        <taxon>Chordata</taxon>
        <taxon>Craniata</taxon>
        <taxon>Vertebrata</taxon>
        <taxon>Euteleostomi</taxon>
        <taxon>Actinopterygii</taxon>
        <taxon>Neopterygii</taxon>
        <taxon>Teleostei</taxon>
        <taxon>Ostariophysi</taxon>
        <taxon>Cypriniformes</taxon>
        <taxon>Leuciscidae</taxon>
        <taxon>Phoxininae</taxon>
        <taxon>Phoxinus</taxon>
    </lineage>
</organism>
<feature type="domain" description="DDHD" evidence="3">
    <location>
        <begin position="584"/>
        <end position="846"/>
    </location>
</feature>
<dbReference type="PANTHER" id="PTHR23509">
    <property type="entry name" value="PA-PL1 PHOSPHOLIPASE FAMILY"/>
    <property type="match status" value="1"/>
</dbReference>
<accession>A0AAN9CUU3</accession>
<sequence length="860" mass="96799">MSACQDKTSLSCSESRENVSGNEWGRMDDSYSSCFDELTSDAIHGGMNAVQPGIDVHLPLPLGQRELMLGLVEEGFPVYHGRLGSDPDSDYLDIPSDLNYSESDGNVTTKKRNRSNSSRHRGEVVTELGTEEVRWFYKEDKRTWKPFVGHDSLKIELAYRKFCELNPNEVKRRDASEEAEDLFESPSECEAPAVRRQSAAAAASAPGPESSDAGCCSTDETELESDSINVEAVCVRGGLYEVDIKGKDCYPVYWNQQDHIPVMRGQWFTDGTWLPLEEEDSDLIELDHLARFRGQQMKDTFDTEAVAITVDCKDAIHSLKLSRSHVDWHSVDEVYLYSDATTSKIARTVTQKLGFSKASSSGTRLHRGYVEEATLEDTPPETTHIVFVVHGIGQKMDQGRIIRNTSMMRDAARKMEEKHFSDRTNEHVEFLPVEWRSKLALDGDTVDSITPDKVRGLRDMLNSSAMDIMYYTSPLYRDEITRGLTKELNRLYMLFCERNPEFAEKGKVSIVSHSLGCVITFDIMTGWDPVRFVHKDVADAMEADVSRQERQLLEDLRMTCLRMRDLEDKLQHVQTSSSRPSPALKFKVENFFCMGSPLAVFLALRGVRPGADGTQDNILPKYICQRLFNIFHPTDPVAYRLEPLILKHYSNISPVQINWYNTTSPTPYDQIRPTLLNPSKESAYVSDTESLPSPCTSPPQPRRHYGESITNLGKASIMGAASIGKGIGGILFSRFSRSSGQVGGVEEEPDSEGVACEKGEEGRSVELDDKPEEKIEEKIEEKAGETSMSQSASVIMDNSSLELEKRIDFELREGLVESRYWSAVTSHTAYWCSHDVALFLLTFMYRPNEANDMTEDNPES</sequence>
<evidence type="ECO:0000256" key="2">
    <source>
        <dbReference type="SAM" id="MobiDB-lite"/>
    </source>
</evidence>
<dbReference type="PROSITE" id="PS51043">
    <property type="entry name" value="DDHD"/>
    <property type="match status" value="1"/>
</dbReference>
<reference evidence="4 5" key="1">
    <citation type="submission" date="2024-02" db="EMBL/GenBank/DDBJ databases">
        <title>Chromosome-level genome assembly of the Eurasian Minnow (Phoxinus phoxinus).</title>
        <authorList>
            <person name="Oriowo T.O."/>
            <person name="Martin S."/>
            <person name="Stange M."/>
            <person name="Chrysostomakis Y."/>
            <person name="Brown T."/>
            <person name="Winkler S."/>
            <person name="Kukowka S."/>
            <person name="Myers E.W."/>
            <person name="Bohne A."/>
        </authorList>
    </citation>
    <scope>NUCLEOTIDE SEQUENCE [LARGE SCALE GENOMIC DNA]</scope>
    <source>
        <strain evidence="4">ZFMK-TIS-60720</strain>
        <tissue evidence="4">Whole Organism</tissue>
    </source>
</reference>
<comment type="similarity">
    <text evidence="1">Belongs to the PA-PLA1 family.</text>
</comment>
<name>A0AAN9CUU3_9TELE</name>
<feature type="compositionally biased region" description="Polar residues" evidence="2">
    <location>
        <begin position="1"/>
        <end position="21"/>
    </location>
</feature>
<dbReference type="InterPro" id="IPR058055">
    <property type="entry name" value="PA-PLA1"/>
</dbReference>
<feature type="compositionally biased region" description="Low complexity" evidence="2">
    <location>
        <begin position="195"/>
        <end position="213"/>
    </location>
</feature>
<evidence type="ECO:0000313" key="4">
    <source>
        <dbReference type="EMBL" id="KAK7150655.1"/>
    </source>
</evidence>
<dbReference type="Pfam" id="PF02862">
    <property type="entry name" value="DDHD"/>
    <property type="match status" value="1"/>
</dbReference>